<evidence type="ECO:0000313" key="2">
    <source>
        <dbReference type="EMBL" id="GJM87819.1"/>
    </source>
</evidence>
<feature type="transmembrane region" description="Helical" evidence="1">
    <location>
        <begin position="33"/>
        <end position="52"/>
    </location>
</feature>
<reference evidence="2" key="2">
    <citation type="submission" date="2021-12" db="EMBL/GenBank/DDBJ databases">
        <title>Resequencing data analysis of finger millet.</title>
        <authorList>
            <person name="Hatakeyama M."/>
            <person name="Aluri S."/>
            <person name="Balachadran M.T."/>
            <person name="Sivarajan S.R."/>
            <person name="Poveda L."/>
            <person name="Shimizu-Inatsugi R."/>
            <person name="Schlapbach R."/>
            <person name="Sreeman S.M."/>
            <person name="Shimizu K.K."/>
        </authorList>
    </citation>
    <scope>NUCLEOTIDE SEQUENCE</scope>
</reference>
<keyword evidence="3" id="KW-1185">Reference proteome</keyword>
<keyword evidence="1" id="KW-0472">Membrane</keyword>
<organism evidence="2 3">
    <name type="scientific">Eleusine coracana subsp. coracana</name>
    <dbReference type="NCBI Taxonomy" id="191504"/>
    <lineage>
        <taxon>Eukaryota</taxon>
        <taxon>Viridiplantae</taxon>
        <taxon>Streptophyta</taxon>
        <taxon>Embryophyta</taxon>
        <taxon>Tracheophyta</taxon>
        <taxon>Spermatophyta</taxon>
        <taxon>Magnoliopsida</taxon>
        <taxon>Liliopsida</taxon>
        <taxon>Poales</taxon>
        <taxon>Poaceae</taxon>
        <taxon>PACMAD clade</taxon>
        <taxon>Chloridoideae</taxon>
        <taxon>Cynodonteae</taxon>
        <taxon>Eleusininae</taxon>
        <taxon>Eleusine</taxon>
    </lineage>
</organism>
<dbReference type="AlphaFoldDB" id="A0AAV5BRD8"/>
<comment type="caution">
    <text evidence="2">The sequence shown here is derived from an EMBL/GenBank/DDBJ whole genome shotgun (WGS) entry which is preliminary data.</text>
</comment>
<reference evidence="2" key="1">
    <citation type="journal article" date="2018" name="DNA Res.">
        <title>Multiple hybrid de novo genome assembly of finger millet, an orphan allotetraploid crop.</title>
        <authorList>
            <person name="Hatakeyama M."/>
            <person name="Aluri S."/>
            <person name="Balachadran M.T."/>
            <person name="Sivarajan S.R."/>
            <person name="Patrignani A."/>
            <person name="Gruter S."/>
            <person name="Poveda L."/>
            <person name="Shimizu-Inatsugi R."/>
            <person name="Baeten J."/>
            <person name="Francoijs K.J."/>
            <person name="Nataraja K.N."/>
            <person name="Reddy Y.A.N."/>
            <person name="Phadnis S."/>
            <person name="Ravikumar R.L."/>
            <person name="Schlapbach R."/>
            <person name="Sreeman S.M."/>
            <person name="Shimizu K.K."/>
        </authorList>
    </citation>
    <scope>NUCLEOTIDE SEQUENCE</scope>
</reference>
<gene>
    <name evidence="2" type="primary">ga03812</name>
    <name evidence="2" type="ORF">PR202_ga03812</name>
</gene>
<name>A0AAV5BRD8_ELECO</name>
<evidence type="ECO:0000313" key="3">
    <source>
        <dbReference type="Proteomes" id="UP001054889"/>
    </source>
</evidence>
<keyword evidence="1" id="KW-0812">Transmembrane</keyword>
<accession>A0AAV5BRD8</accession>
<proteinExistence type="predicted"/>
<dbReference type="Proteomes" id="UP001054889">
    <property type="component" value="Unassembled WGS sequence"/>
</dbReference>
<evidence type="ECO:0000256" key="1">
    <source>
        <dbReference type="SAM" id="Phobius"/>
    </source>
</evidence>
<dbReference type="EMBL" id="BQKI01000002">
    <property type="protein sequence ID" value="GJM87819.1"/>
    <property type="molecule type" value="Genomic_DNA"/>
</dbReference>
<sequence length="66" mass="7303">MDEAHGSKLCLAEPILRLTCHDLTSSLRGTEDGAIAAIGFMLHACLVARVRVAEVDWKRREARARD</sequence>
<keyword evidence="1" id="KW-1133">Transmembrane helix</keyword>
<protein>
    <submittedName>
        <fullName evidence="2">Uncharacterized protein</fullName>
    </submittedName>
</protein>